<feature type="region of interest" description="Disordered" evidence="5">
    <location>
        <begin position="388"/>
        <end position="425"/>
    </location>
</feature>
<feature type="transmembrane region" description="Helical" evidence="6">
    <location>
        <begin position="177"/>
        <end position="196"/>
    </location>
</feature>
<evidence type="ECO:0000256" key="3">
    <source>
        <dbReference type="ARBA" id="ARBA00022989"/>
    </source>
</evidence>
<dbReference type="PANTHER" id="PTHR12428:SF65">
    <property type="entry name" value="CYTOCHROME C OXIDASE ASSEMBLY PROTEIN COX18, MITOCHONDRIAL"/>
    <property type="match status" value="1"/>
</dbReference>
<comment type="caution">
    <text evidence="8">The sequence shown here is derived from an EMBL/GenBank/DDBJ whole genome shotgun (WGS) entry which is preliminary data.</text>
</comment>
<evidence type="ECO:0000256" key="7">
    <source>
        <dbReference type="SAM" id="SignalP"/>
    </source>
</evidence>
<organism evidence="8 9">
    <name type="scientific">Trypanosoma theileri</name>
    <dbReference type="NCBI Taxonomy" id="67003"/>
    <lineage>
        <taxon>Eukaryota</taxon>
        <taxon>Discoba</taxon>
        <taxon>Euglenozoa</taxon>
        <taxon>Kinetoplastea</taxon>
        <taxon>Metakinetoplastina</taxon>
        <taxon>Trypanosomatida</taxon>
        <taxon>Trypanosomatidae</taxon>
        <taxon>Trypanosoma</taxon>
    </lineage>
</organism>
<dbReference type="GO" id="GO:0032977">
    <property type="term" value="F:membrane insertase activity"/>
    <property type="evidence" value="ECO:0007669"/>
    <property type="project" value="InterPro"/>
</dbReference>
<comment type="subcellular location">
    <subcellularLocation>
        <location evidence="1">Membrane</location>
        <topology evidence="1">Multi-pass membrane protein</topology>
    </subcellularLocation>
</comment>
<keyword evidence="4 6" id="KW-0472">Membrane</keyword>
<evidence type="ECO:0000313" key="8">
    <source>
        <dbReference type="EMBL" id="ORC91994.1"/>
    </source>
</evidence>
<dbReference type="OrthoDB" id="2148490at2759"/>
<dbReference type="GeneID" id="39982182"/>
<dbReference type="PANTHER" id="PTHR12428">
    <property type="entry name" value="OXA1"/>
    <property type="match status" value="1"/>
</dbReference>
<accession>A0A1X0P4X1</accession>
<dbReference type="RefSeq" id="XP_028886060.1">
    <property type="nucleotide sequence ID" value="XM_029022402.1"/>
</dbReference>
<dbReference type="STRING" id="67003.A0A1X0P4X1"/>
<evidence type="ECO:0000313" key="9">
    <source>
        <dbReference type="Proteomes" id="UP000192257"/>
    </source>
</evidence>
<gene>
    <name evidence="8" type="ORF">TM35_000042080</name>
</gene>
<feature type="transmembrane region" description="Helical" evidence="6">
    <location>
        <begin position="279"/>
        <end position="297"/>
    </location>
</feature>
<reference evidence="8 9" key="1">
    <citation type="submission" date="2017-03" db="EMBL/GenBank/DDBJ databases">
        <title>An alternative strategy for trypanosome survival in the mammalian bloodstream revealed through genome and transcriptome analysis of the ubiquitous bovine parasite Trypanosoma (Megatrypanum) theileri.</title>
        <authorList>
            <person name="Kelly S."/>
            <person name="Ivens A."/>
            <person name="Mott A."/>
            <person name="O'Neill E."/>
            <person name="Emms D."/>
            <person name="Macleod O."/>
            <person name="Voorheis P."/>
            <person name="Matthews J."/>
            <person name="Matthews K."/>
            <person name="Carrington M."/>
        </authorList>
    </citation>
    <scope>NUCLEOTIDE SEQUENCE [LARGE SCALE GENOMIC DNA]</scope>
    <source>
        <strain evidence="8">Edinburgh</strain>
    </source>
</reference>
<dbReference type="VEuPathDB" id="TriTrypDB:TM35_000042080"/>
<sequence length="453" mass="50476">MRRLGRQFPHRMAFSRLPLLLSHRSVATDGWDGSSDGVNMNNNMSSAASNSSGSSYYDYLDHLWNRQWFGATEGLEPLPETSPFANLFVGCQEMLGLEPAIAILLFGAISRLSTLGFSLYGERASERMRRAMQRLKAPHEAFQRVYYREGSSALDIQLAATALKGERRRVFSEEKTSNLKCLTSLMGTPIVLFGLFQTTALCENPRLDIGTSSFLWCTAMTLPDPYGVIPTVFCLLTLMNFELSISKEMKIGWMSNIIWGARLGCLCVLPAMIHIRAGVALYFVGMSLIGLLQPLLLRMDVFRKRFDFPDQKLVKDKKSTTSDDELHTRMSVQFPYLAHLFNPESEENTELLKSASNVRRPISSCCNQREASAHVGGLHSIMREEIPRMGGRSHSSSTTTNTTTTSATASSSSSRKGADFAKSGWKTTQLEFSEEDFISELGGFDKGKGNERK</sequence>
<feature type="compositionally biased region" description="Low complexity" evidence="5">
    <location>
        <begin position="393"/>
        <end position="414"/>
    </location>
</feature>
<dbReference type="GO" id="GO:0032979">
    <property type="term" value="P:protein insertion into mitochondrial inner membrane from matrix"/>
    <property type="evidence" value="ECO:0007669"/>
    <property type="project" value="TreeGrafter"/>
</dbReference>
<evidence type="ECO:0000256" key="4">
    <source>
        <dbReference type="ARBA" id="ARBA00023136"/>
    </source>
</evidence>
<evidence type="ECO:0000256" key="1">
    <source>
        <dbReference type="ARBA" id="ARBA00004141"/>
    </source>
</evidence>
<dbReference type="GO" id="GO:0005743">
    <property type="term" value="C:mitochondrial inner membrane"/>
    <property type="evidence" value="ECO:0007669"/>
    <property type="project" value="TreeGrafter"/>
</dbReference>
<keyword evidence="9" id="KW-1185">Reference proteome</keyword>
<evidence type="ECO:0000256" key="2">
    <source>
        <dbReference type="ARBA" id="ARBA00022692"/>
    </source>
</evidence>
<dbReference type="EMBL" id="NBCO01000004">
    <property type="protein sequence ID" value="ORC91994.1"/>
    <property type="molecule type" value="Genomic_DNA"/>
</dbReference>
<dbReference type="InterPro" id="IPR001708">
    <property type="entry name" value="YidC/ALB3/OXA1/COX18"/>
</dbReference>
<feature type="signal peptide" evidence="7">
    <location>
        <begin position="1"/>
        <end position="27"/>
    </location>
</feature>
<evidence type="ECO:0000256" key="6">
    <source>
        <dbReference type="SAM" id="Phobius"/>
    </source>
</evidence>
<feature type="chain" id="PRO_5012168037" evidence="7">
    <location>
        <begin position="28"/>
        <end position="453"/>
    </location>
</feature>
<dbReference type="Proteomes" id="UP000192257">
    <property type="component" value="Unassembled WGS sequence"/>
</dbReference>
<dbReference type="AlphaFoldDB" id="A0A1X0P4X1"/>
<keyword evidence="7" id="KW-0732">Signal</keyword>
<feature type="transmembrane region" description="Helical" evidence="6">
    <location>
        <begin position="253"/>
        <end position="273"/>
    </location>
</feature>
<name>A0A1X0P4X1_9TRYP</name>
<evidence type="ECO:0000256" key="5">
    <source>
        <dbReference type="SAM" id="MobiDB-lite"/>
    </source>
</evidence>
<protein>
    <submittedName>
        <fullName evidence="8">Preprotein translocase subunit YidC</fullName>
    </submittedName>
</protein>
<keyword evidence="3 6" id="KW-1133">Transmembrane helix</keyword>
<feature type="transmembrane region" description="Helical" evidence="6">
    <location>
        <begin position="225"/>
        <end position="241"/>
    </location>
</feature>
<feature type="transmembrane region" description="Helical" evidence="6">
    <location>
        <begin position="100"/>
        <end position="120"/>
    </location>
</feature>
<proteinExistence type="predicted"/>
<keyword evidence="2 6" id="KW-0812">Transmembrane</keyword>